<dbReference type="GO" id="GO:0035556">
    <property type="term" value="P:intracellular signal transduction"/>
    <property type="evidence" value="ECO:0007669"/>
    <property type="project" value="TreeGrafter"/>
</dbReference>
<dbReference type="AlphaFoldDB" id="A0A8C4QNM9"/>
<dbReference type="GeneTree" id="ENSGT00940000166239"/>
<evidence type="ECO:0000256" key="8">
    <source>
        <dbReference type="ARBA" id="ARBA00048679"/>
    </source>
</evidence>
<evidence type="ECO:0000259" key="10">
    <source>
        <dbReference type="PROSITE" id="PS50011"/>
    </source>
</evidence>
<dbReference type="SMART" id="SM00220">
    <property type="entry name" value="S_TKc"/>
    <property type="match status" value="1"/>
</dbReference>
<keyword evidence="5" id="KW-0418">Kinase</keyword>
<dbReference type="Ensembl" id="ENSEBUT00000017699.1">
    <property type="protein sequence ID" value="ENSEBUP00000017123.1"/>
    <property type="gene ID" value="ENSEBUG00000010701.1"/>
</dbReference>
<accession>A0A8C4QNM9</accession>
<evidence type="ECO:0000256" key="4">
    <source>
        <dbReference type="ARBA" id="ARBA00022741"/>
    </source>
</evidence>
<feature type="compositionally biased region" description="Basic residues" evidence="9">
    <location>
        <begin position="193"/>
        <end position="203"/>
    </location>
</feature>
<feature type="compositionally biased region" description="Basic and acidic residues" evidence="9">
    <location>
        <begin position="175"/>
        <end position="184"/>
    </location>
</feature>
<feature type="region of interest" description="Disordered" evidence="9">
    <location>
        <begin position="139"/>
        <end position="226"/>
    </location>
</feature>
<keyword evidence="2" id="KW-0723">Serine/threonine-protein kinase</keyword>
<organism evidence="11 12">
    <name type="scientific">Eptatretus burgeri</name>
    <name type="common">Inshore hagfish</name>
    <dbReference type="NCBI Taxonomy" id="7764"/>
    <lineage>
        <taxon>Eukaryota</taxon>
        <taxon>Metazoa</taxon>
        <taxon>Chordata</taxon>
        <taxon>Craniata</taxon>
        <taxon>Vertebrata</taxon>
        <taxon>Cyclostomata</taxon>
        <taxon>Myxini</taxon>
        <taxon>Myxiniformes</taxon>
        <taxon>Myxinidae</taxon>
        <taxon>Eptatretinae</taxon>
        <taxon>Eptatretus</taxon>
    </lineage>
</organism>
<dbReference type="PANTHER" id="PTHR24346:SF30">
    <property type="entry name" value="MATERNAL EMBRYONIC LEUCINE ZIPPER KINASE"/>
    <property type="match status" value="1"/>
</dbReference>
<dbReference type="OMA" id="NARDGWW"/>
<dbReference type="Pfam" id="PF00069">
    <property type="entry name" value="Pkinase"/>
    <property type="match status" value="1"/>
</dbReference>
<dbReference type="GO" id="GO:0005524">
    <property type="term" value="F:ATP binding"/>
    <property type="evidence" value="ECO:0007669"/>
    <property type="project" value="UniProtKB-KW"/>
</dbReference>
<keyword evidence="6" id="KW-0067">ATP-binding</keyword>
<evidence type="ECO:0000313" key="11">
    <source>
        <dbReference type="Ensembl" id="ENSEBUP00000017123.1"/>
    </source>
</evidence>
<evidence type="ECO:0000256" key="9">
    <source>
        <dbReference type="SAM" id="MobiDB-lite"/>
    </source>
</evidence>
<comment type="catalytic activity">
    <reaction evidence="7">
        <text>L-threonyl-[protein] + ATP = O-phospho-L-threonyl-[protein] + ADP + H(+)</text>
        <dbReference type="Rhea" id="RHEA:46608"/>
        <dbReference type="Rhea" id="RHEA-COMP:11060"/>
        <dbReference type="Rhea" id="RHEA-COMP:11605"/>
        <dbReference type="ChEBI" id="CHEBI:15378"/>
        <dbReference type="ChEBI" id="CHEBI:30013"/>
        <dbReference type="ChEBI" id="CHEBI:30616"/>
        <dbReference type="ChEBI" id="CHEBI:61977"/>
        <dbReference type="ChEBI" id="CHEBI:456216"/>
        <dbReference type="EC" id="2.7.11.1"/>
    </reaction>
</comment>
<dbReference type="EC" id="2.7.11.1" evidence="1"/>
<comment type="catalytic activity">
    <reaction evidence="8">
        <text>L-seryl-[protein] + ATP = O-phospho-L-seryl-[protein] + ADP + H(+)</text>
        <dbReference type="Rhea" id="RHEA:17989"/>
        <dbReference type="Rhea" id="RHEA-COMP:9863"/>
        <dbReference type="Rhea" id="RHEA-COMP:11604"/>
        <dbReference type="ChEBI" id="CHEBI:15378"/>
        <dbReference type="ChEBI" id="CHEBI:29999"/>
        <dbReference type="ChEBI" id="CHEBI:30616"/>
        <dbReference type="ChEBI" id="CHEBI:83421"/>
        <dbReference type="ChEBI" id="CHEBI:456216"/>
        <dbReference type="EC" id="2.7.11.1"/>
    </reaction>
</comment>
<proteinExistence type="predicted"/>
<dbReference type="Ensembl" id="ENSEBUT00000017683.1">
    <property type="protein sequence ID" value="ENSEBUP00000017107.1"/>
    <property type="gene ID" value="ENSEBUG00000010701.1"/>
</dbReference>
<keyword evidence="4" id="KW-0547">Nucleotide-binding</keyword>
<evidence type="ECO:0000256" key="7">
    <source>
        <dbReference type="ARBA" id="ARBA00047899"/>
    </source>
</evidence>
<evidence type="ECO:0000256" key="5">
    <source>
        <dbReference type="ARBA" id="ARBA00022777"/>
    </source>
</evidence>
<keyword evidence="3" id="KW-0808">Transferase</keyword>
<dbReference type="Gene3D" id="1.10.510.10">
    <property type="entry name" value="Transferase(Phosphotransferase) domain 1"/>
    <property type="match status" value="1"/>
</dbReference>
<reference evidence="11" key="1">
    <citation type="submission" date="2025-05" db="UniProtKB">
        <authorList>
            <consortium name="Ensembl"/>
        </authorList>
    </citation>
    <scope>IDENTIFICATION</scope>
</reference>
<dbReference type="GO" id="GO:0005737">
    <property type="term" value="C:cytoplasm"/>
    <property type="evidence" value="ECO:0007669"/>
    <property type="project" value="TreeGrafter"/>
</dbReference>
<dbReference type="InterPro" id="IPR011009">
    <property type="entry name" value="Kinase-like_dom_sf"/>
</dbReference>
<dbReference type="PANTHER" id="PTHR24346">
    <property type="entry name" value="MAP/MICROTUBULE AFFINITY-REGULATING KINASE"/>
    <property type="match status" value="1"/>
</dbReference>
<evidence type="ECO:0000313" key="12">
    <source>
        <dbReference type="Proteomes" id="UP000694388"/>
    </source>
</evidence>
<dbReference type="PROSITE" id="PS50011">
    <property type="entry name" value="PROTEIN_KINASE_DOM"/>
    <property type="match status" value="1"/>
</dbReference>
<dbReference type="GO" id="GO:0004674">
    <property type="term" value="F:protein serine/threonine kinase activity"/>
    <property type="evidence" value="ECO:0007669"/>
    <property type="project" value="UniProtKB-KW"/>
</dbReference>
<dbReference type="SUPFAM" id="SSF56112">
    <property type="entry name" value="Protein kinase-like (PK-like)"/>
    <property type="match status" value="1"/>
</dbReference>
<sequence>MHSKNIVHGDIKLDNILYTDRGVLKVTDFGLSSAFKPGALVYGKQGTHGYMAPEIYSANGYNGPPVDVWALGVVLHLLINNKFPFSRKTMKKIVSGKLPFNFEPPTAAGHTCAELLKSMLCLDPMKRISMKEILVHPFMKTKSHGPSKRTCDSESADSGPSKRLCKSKGSSQNIRSHEDKKSEEEIMVEPAKKNRIPGPKKRGRDSEGVDLRQRKRLCKSKGTDSL</sequence>
<evidence type="ECO:0000256" key="3">
    <source>
        <dbReference type="ARBA" id="ARBA00022679"/>
    </source>
</evidence>
<dbReference type="InterPro" id="IPR000719">
    <property type="entry name" value="Prot_kinase_dom"/>
</dbReference>
<evidence type="ECO:0000256" key="1">
    <source>
        <dbReference type="ARBA" id="ARBA00012513"/>
    </source>
</evidence>
<evidence type="ECO:0000256" key="2">
    <source>
        <dbReference type="ARBA" id="ARBA00022527"/>
    </source>
</evidence>
<protein>
    <recommendedName>
        <fullName evidence="1">non-specific serine/threonine protein kinase</fullName>
        <ecNumber evidence="1">2.7.11.1</ecNumber>
    </recommendedName>
</protein>
<evidence type="ECO:0000256" key="6">
    <source>
        <dbReference type="ARBA" id="ARBA00022840"/>
    </source>
</evidence>
<dbReference type="PROSITE" id="PS00108">
    <property type="entry name" value="PROTEIN_KINASE_ST"/>
    <property type="match status" value="1"/>
</dbReference>
<dbReference type="InterPro" id="IPR008271">
    <property type="entry name" value="Ser/Thr_kinase_AS"/>
</dbReference>
<name>A0A8C4QNM9_EPTBU</name>
<dbReference type="Proteomes" id="UP000694388">
    <property type="component" value="Unplaced"/>
</dbReference>
<feature type="domain" description="Protein kinase" evidence="10">
    <location>
        <begin position="1"/>
        <end position="139"/>
    </location>
</feature>
<keyword evidence="12" id="KW-1185">Reference proteome</keyword>